<accession>A0ABZ0KIY4</accession>
<dbReference type="PANTHER" id="PTHR36454">
    <property type="entry name" value="LMO2823 PROTEIN"/>
    <property type="match status" value="1"/>
</dbReference>
<dbReference type="PIRSF" id="PIRSF033563">
    <property type="entry name" value="UCP033563"/>
    <property type="match status" value="1"/>
</dbReference>
<organism evidence="1 2">
    <name type="scientific">Streptomyces coeruleorubidus</name>
    <dbReference type="NCBI Taxonomy" id="116188"/>
    <lineage>
        <taxon>Bacteria</taxon>
        <taxon>Bacillati</taxon>
        <taxon>Actinomycetota</taxon>
        <taxon>Actinomycetes</taxon>
        <taxon>Kitasatosporales</taxon>
        <taxon>Streptomycetaceae</taxon>
        <taxon>Streptomyces</taxon>
    </lineage>
</organism>
<dbReference type="PANTHER" id="PTHR36454:SF1">
    <property type="entry name" value="DUF1015 DOMAIN-CONTAINING PROTEIN"/>
    <property type="match status" value="1"/>
</dbReference>
<proteinExistence type="predicted"/>
<evidence type="ECO:0000313" key="1">
    <source>
        <dbReference type="EMBL" id="WOT37841.1"/>
    </source>
</evidence>
<dbReference type="Proteomes" id="UP001305002">
    <property type="component" value="Chromosome"/>
</dbReference>
<dbReference type="RefSeq" id="WP_193504273.1">
    <property type="nucleotide sequence ID" value="NZ_BMSO01000005.1"/>
</dbReference>
<gene>
    <name evidence="1" type="ORF">R5U08_28445</name>
</gene>
<sequence length="430" mass="46881">MNTAGHSEATERRGLELTPFRGLRYDPDRVGSLAAVTSPPYDVVVRPDGVHHLESADPHNIVRLILPQAATPGARNDQAAKTLRRWLSEGVLTTDPDPGLYVYEQRDGNGMLQRGVIGALRVSDPAEQVVLPHEDVMPHIVADRAALMRATSANLEPLLLTYRGDDSTTATADLIERTAEQPPLLATTTEDGFSHRLWSVTAPADLATIQVGLARHQALIADGHHRWATYRRLRAEHPSPSPWDHGLVLLVDTARYPLRVRAIHRLLHDLPVGDAVAALDGRFRVRRLELPLSEALEALADAACAGNAFLLAGDGAFHLVDHPDQDLLARTVPADRPTAWRTLDATVLHATLLDHVWHIPEDSPAHITYIHDAAATVAKAERDGGTAVLMHAVREEVVRDLARQGVTMPRKSTSFGPKPASGLVLRALDL</sequence>
<dbReference type="Pfam" id="PF06245">
    <property type="entry name" value="DUF1015"/>
    <property type="match status" value="1"/>
</dbReference>
<dbReference type="EMBL" id="CP137524">
    <property type="protein sequence ID" value="WOT37841.1"/>
    <property type="molecule type" value="Genomic_DNA"/>
</dbReference>
<reference evidence="1 2" key="1">
    <citation type="journal article" date="2021" name="J. Microbiol. Biotechnol.">
        <title>An Efficient Markerless Deletion System Suitable for the Industrial Strains of Streptomyces.</title>
        <authorList>
            <person name="Dong J."/>
            <person name="Wei J."/>
            <person name="Li H."/>
            <person name="Zhao S."/>
            <person name="Guan W."/>
        </authorList>
    </citation>
    <scope>NUCLEOTIDE SEQUENCE [LARGE SCALE GENOMIC DNA]</scope>
    <source>
        <strain evidence="1 2">CICC 11043</strain>
    </source>
</reference>
<reference evidence="1 2" key="2">
    <citation type="journal article" date="2024" name="Microb. Biotechnol.">
        <title>The involvement of multiple ABC transporters in daunorubicin efflux in Streptomyces coeruleorubidus.</title>
        <authorList>
            <person name="Dong J."/>
            <person name="Ning J."/>
            <person name="Tian Y."/>
            <person name="Li H."/>
            <person name="Chen H."/>
            <person name="Guan W."/>
        </authorList>
    </citation>
    <scope>NUCLEOTIDE SEQUENCE [LARGE SCALE GENOMIC DNA]</scope>
    <source>
        <strain evidence="1 2">CICC 11043</strain>
    </source>
</reference>
<protein>
    <submittedName>
        <fullName evidence="1">DUF1015 domain-containing protein</fullName>
    </submittedName>
</protein>
<evidence type="ECO:0000313" key="2">
    <source>
        <dbReference type="Proteomes" id="UP001305002"/>
    </source>
</evidence>
<dbReference type="InterPro" id="IPR008323">
    <property type="entry name" value="UCP033563"/>
</dbReference>
<keyword evidence="2" id="KW-1185">Reference proteome</keyword>
<name>A0ABZ0KIY4_STRC4</name>